<dbReference type="KEGG" id="mend:L6E24_03835"/>
<name>A0A9E7PQV3_9EURY</name>
<reference evidence="1" key="1">
    <citation type="submission" date="2022-04" db="EMBL/GenBank/DDBJ databases">
        <title>Complete genome of Methanoplanus endosymbiosus DSM 3599.</title>
        <authorList>
            <person name="Chen S.-C."/>
            <person name="You Y.-T."/>
            <person name="Zhou Y.-Z."/>
            <person name="Lai M.-C."/>
        </authorList>
    </citation>
    <scope>NUCLEOTIDE SEQUENCE</scope>
    <source>
        <strain evidence="1">DSM 3599</strain>
    </source>
</reference>
<dbReference type="Proteomes" id="UP001060368">
    <property type="component" value="Chromosome"/>
</dbReference>
<protein>
    <submittedName>
        <fullName evidence="1">Uncharacterized protein</fullName>
    </submittedName>
</protein>
<dbReference type="AlphaFoldDB" id="A0A9E7PQV3"/>
<accession>A0A9E7PQV3</accession>
<dbReference type="GeneID" id="74306797"/>
<sequence length="142" mass="16469">MTNILEIKKELNELQNKMKVLCKPLHAPWFEEYVSLKEEGRNFSEVDKAAELLKSGISITGIEFVKIDEQTCFFEERMFETVASQTNCYAATVKYPDGTCKNHPANVWFEKRYDPQDRSDDSEILLTIRLSRTVESKQQPTP</sequence>
<dbReference type="RefSeq" id="WP_257743405.1">
    <property type="nucleotide sequence ID" value="NZ_CP096115.1"/>
</dbReference>
<evidence type="ECO:0000313" key="1">
    <source>
        <dbReference type="EMBL" id="UUX93266.1"/>
    </source>
</evidence>
<dbReference type="EMBL" id="CP096115">
    <property type="protein sequence ID" value="UUX93266.1"/>
    <property type="molecule type" value="Genomic_DNA"/>
</dbReference>
<evidence type="ECO:0000313" key="2">
    <source>
        <dbReference type="Proteomes" id="UP001060368"/>
    </source>
</evidence>
<organism evidence="1 2">
    <name type="scientific">Methanoplanus endosymbiosus</name>
    <dbReference type="NCBI Taxonomy" id="33865"/>
    <lineage>
        <taxon>Archaea</taxon>
        <taxon>Methanobacteriati</taxon>
        <taxon>Methanobacteriota</taxon>
        <taxon>Stenosarchaea group</taxon>
        <taxon>Methanomicrobia</taxon>
        <taxon>Methanomicrobiales</taxon>
        <taxon>Methanomicrobiaceae</taxon>
        <taxon>Methanoplanus</taxon>
    </lineage>
</organism>
<gene>
    <name evidence="1" type="ORF">L6E24_03835</name>
</gene>
<keyword evidence="2" id="KW-1185">Reference proteome</keyword>
<proteinExistence type="predicted"/>